<sequence>MTTLEEKHAHLERTVADLNSVVIDQQKRIERLETLLHRADERIEHLHAALDQPRSAVEERPPHY</sequence>
<accession>A0A2S8GJJ1</accession>
<dbReference type="AlphaFoldDB" id="A0A2S8GJJ1"/>
<dbReference type="EMBL" id="PUHZ01000019">
    <property type="protein sequence ID" value="PQO44599.1"/>
    <property type="molecule type" value="Genomic_DNA"/>
</dbReference>
<comment type="caution">
    <text evidence="2">The sequence shown here is derived from an EMBL/GenBank/DDBJ whole genome shotgun (WGS) entry which is preliminary data.</text>
</comment>
<evidence type="ECO:0000256" key="1">
    <source>
        <dbReference type="SAM" id="Coils"/>
    </source>
</evidence>
<feature type="coiled-coil region" evidence="1">
    <location>
        <begin position="1"/>
        <end position="49"/>
    </location>
</feature>
<evidence type="ECO:0000313" key="2">
    <source>
        <dbReference type="EMBL" id="PQO44599.1"/>
    </source>
</evidence>
<dbReference type="Pfam" id="PF04102">
    <property type="entry name" value="SlyX"/>
    <property type="match status" value="1"/>
</dbReference>
<dbReference type="Proteomes" id="UP000237819">
    <property type="component" value="Unassembled WGS sequence"/>
</dbReference>
<keyword evidence="1" id="KW-0175">Coiled coil</keyword>
<proteinExistence type="predicted"/>
<protein>
    <submittedName>
        <fullName evidence="2">SlyX protein</fullName>
    </submittedName>
</protein>
<dbReference type="OrthoDB" id="287335at2"/>
<gene>
    <name evidence="2" type="ORF">C5Y93_19370</name>
</gene>
<name>A0A2S8GJJ1_9BACT</name>
<reference evidence="2 3" key="1">
    <citation type="submission" date="2018-02" db="EMBL/GenBank/DDBJ databases">
        <title>Comparative genomes isolates from brazilian mangrove.</title>
        <authorList>
            <person name="Araujo J.E."/>
            <person name="Taketani R.G."/>
            <person name="Silva M.C.P."/>
            <person name="Loureco M.V."/>
            <person name="Andreote F.D."/>
        </authorList>
    </citation>
    <scope>NUCLEOTIDE SEQUENCE [LARGE SCALE GENOMIC DNA]</scope>
    <source>
        <strain evidence="2 3">Nap-Phe MGV</strain>
    </source>
</reference>
<organism evidence="2 3">
    <name type="scientific">Blastopirellula marina</name>
    <dbReference type="NCBI Taxonomy" id="124"/>
    <lineage>
        <taxon>Bacteria</taxon>
        <taxon>Pseudomonadati</taxon>
        <taxon>Planctomycetota</taxon>
        <taxon>Planctomycetia</taxon>
        <taxon>Pirellulales</taxon>
        <taxon>Pirellulaceae</taxon>
        <taxon>Blastopirellula</taxon>
    </lineage>
</organism>
<dbReference type="InterPro" id="IPR007236">
    <property type="entry name" value="SlyX"/>
</dbReference>
<evidence type="ECO:0000313" key="3">
    <source>
        <dbReference type="Proteomes" id="UP000237819"/>
    </source>
</evidence>